<sequence length="223" mass="26050">MENIYVVDLQFFRGDNKELILKCISFSPLVSDVFEQFVFKAPFPIDQLSPYRRREASFVTRNIHKIHWDDGFIEYNQMKHVINSNLNSAKEILIKGLEKANFLNSVLGRNVCYNVENLDCPNLRSLKLKLSGFPTENVTTLNVKVLKSWLKIIFQHGLEYSNNAIHKFNNCDFLRLSGVDLYFIPLSVLLKQCCPQFLKQFSYKFPPHIVNDDTFQKCIDYIP</sequence>
<accession>A0A8D9FBP8</accession>
<evidence type="ECO:0000313" key="1">
    <source>
        <dbReference type="EMBL" id="CAG6783629.1"/>
    </source>
</evidence>
<dbReference type="EMBL" id="HBUF01633498">
    <property type="protein sequence ID" value="CAG6783627.1"/>
    <property type="molecule type" value="Transcribed_RNA"/>
</dbReference>
<protein>
    <submittedName>
        <fullName evidence="1">Uncharacterized protein</fullName>
    </submittedName>
</protein>
<name>A0A8D9FBP8_9HEMI</name>
<organism evidence="1">
    <name type="scientific">Cacopsylla melanoneura</name>
    <dbReference type="NCBI Taxonomy" id="428564"/>
    <lineage>
        <taxon>Eukaryota</taxon>
        <taxon>Metazoa</taxon>
        <taxon>Ecdysozoa</taxon>
        <taxon>Arthropoda</taxon>
        <taxon>Hexapoda</taxon>
        <taxon>Insecta</taxon>
        <taxon>Pterygota</taxon>
        <taxon>Neoptera</taxon>
        <taxon>Paraneoptera</taxon>
        <taxon>Hemiptera</taxon>
        <taxon>Sternorrhyncha</taxon>
        <taxon>Psylloidea</taxon>
        <taxon>Psyllidae</taxon>
        <taxon>Psyllinae</taxon>
        <taxon>Cacopsylla</taxon>
    </lineage>
</organism>
<reference evidence="1" key="1">
    <citation type="submission" date="2021-05" db="EMBL/GenBank/DDBJ databases">
        <authorList>
            <person name="Alioto T."/>
            <person name="Alioto T."/>
            <person name="Gomez Garrido J."/>
        </authorList>
    </citation>
    <scope>NUCLEOTIDE SEQUENCE</scope>
</reference>
<dbReference type="EMBL" id="HBUF01633499">
    <property type="protein sequence ID" value="CAG6783629.1"/>
    <property type="molecule type" value="Transcribed_RNA"/>
</dbReference>
<dbReference type="AlphaFoldDB" id="A0A8D9FBP8"/>
<proteinExistence type="predicted"/>